<keyword evidence="3" id="KW-1185">Reference proteome</keyword>
<feature type="region of interest" description="Disordered" evidence="1">
    <location>
        <begin position="153"/>
        <end position="174"/>
    </location>
</feature>
<name>A0A448Z2V7_9STRA</name>
<feature type="compositionally biased region" description="Basic residues" evidence="1">
    <location>
        <begin position="158"/>
        <end position="174"/>
    </location>
</feature>
<protein>
    <submittedName>
        <fullName evidence="2">Uncharacterized protein</fullName>
    </submittedName>
</protein>
<evidence type="ECO:0000313" key="3">
    <source>
        <dbReference type="Proteomes" id="UP000291116"/>
    </source>
</evidence>
<accession>A0A448Z2V7</accession>
<sequence>MRSLSKPAKTNLSTDPGKMKSWGTPMISSGESTPKINIRNCHEHQSSPRRMPPFPSTRLIGHSHFEYDAYGSRIIHHLLIFLGSIVAVQDISEDLVIQSFCISIITVNIQAFAISSAIETKLRVRLISNRYPAMSWPGSHYRFLMLSIRRLRDPPPTAKKRPARPPKSSSHPRW</sequence>
<dbReference type="EMBL" id="CAACVS010000087">
    <property type="protein sequence ID" value="VEU36372.1"/>
    <property type="molecule type" value="Genomic_DNA"/>
</dbReference>
<gene>
    <name evidence="2" type="ORF">PSNMU_V1.4_AUG-EV-PASAV3_0031280</name>
</gene>
<reference evidence="2 3" key="1">
    <citation type="submission" date="2019-01" db="EMBL/GenBank/DDBJ databases">
        <authorList>
            <person name="Ferrante I. M."/>
        </authorList>
    </citation>
    <scope>NUCLEOTIDE SEQUENCE [LARGE SCALE GENOMIC DNA]</scope>
    <source>
        <strain evidence="2 3">B856</strain>
    </source>
</reference>
<organism evidence="2 3">
    <name type="scientific">Pseudo-nitzschia multistriata</name>
    <dbReference type="NCBI Taxonomy" id="183589"/>
    <lineage>
        <taxon>Eukaryota</taxon>
        <taxon>Sar</taxon>
        <taxon>Stramenopiles</taxon>
        <taxon>Ochrophyta</taxon>
        <taxon>Bacillariophyta</taxon>
        <taxon>Bacillariophyceae</taxon>
        <taxon>Bacillariophycidae</taxon>
        <taxon>Bacillariales</taxon>
        <taxon>Bacillariaceae</taxon>
        <taxon>Pseudo-nitzschia</taxon>
    </lineage>
</organism>
<evidence type="ECO:0000256" key="1">
    <source>
        <dbReference type="SAM" id="MobiDB-lite"/>
    </source>
</evidence>
<dbReference type="Proteomes" id="UP000291116">
    <property type="component" value="Unassembled WGS sequence"/>
</dbReference>
<feature type="region of interest" description="Disordered" evidence="1">
    <location>
        <begin position="1"/>
        <end position="25"/>
    </location>
</feature>
<proteinExistence type="predicted"/>
<dbReference type="AlphaFoldDB" id="A0A448Z2V7"/>
<evidence type="ECO:0000313" key="2">
    <source>
        <dbReference type="EMBL" id="VEU36372.1"/>
    </source>
</evidence>